<proteinExistence type="predicted"/>
<dbReference type="InterPro" id="IPR029468">
    <property type="entry name" value="O-ag_pol_Wzy"/>
</dbReference>
<dbReference type="RefSeq" id="WP_305733102.1">
    <property type="nucleotide sequence ID" value="NZ_OW150024.1"/>
</dbReference>
<dbReference type="EMBL" id="OW150024">
    <property type="protein sequence ID" value="CAH2032346.1"/>
    <property type="molecule type" value="Genomic_DNA"/>
</dbReference>
<reference evidence="2 3" key="1">
    <citation type="submission" date="2022-03" db="EMBL/GenBank/DDBJ databases">
        <authorList>
            <person name="Koch H."/>
        </authorList>
    </citation>
    <scope>NUCLEOTIDE SEQUENCE [LARGE SCALE GENOMIC DNA]</scope>
    <source>
        <strain evidence="2 3">G1</strain>
    </source>
</reference>
<feature type="transmembrane region" description="Helical" evidence="1">
    <location>
        <begin position="228"/>
        <end position="248"/>
    </location>
</feature>
<feature type="transmembrane region" description="Helical" evidence="1">
    <location>
        <begin position="351"/>
        <end position="372"/>
    </location>
</feature>
<feature type="transmembrane region" description="Helical" evidence="1">
    <location>
        <begin position="6"/>
        <end position="22"/>
    </location>
</feature>
<dbReference type="Proteomes" id="UP001295463">
    <property type="component" value="Chromosome"/>
</dbReference>
<keyword evidence="3" id="KW-1185">Reference proteome</keyword>
<gene>
    <name evidence="2" type="ORF">GEAMG1_2510</name>
</gene>
<feature type="transmembrane region" description="Helical" evidence="1">
    <location>
        <begin position="73"/>
        <end position="95"/>
    </location>
</feature>
<evidence type="ECO:0000313" key="2">
    <source>
        <dbReference type="EMBL" id="CAH2032346.1"/>
    </source>
</evidence>
<evidence type="ECO:0000313" key="3">
    <source>
        <dbReference type="Proteomes" id="UP001295463"/>
    </source>
</evidence>
<keyword evidence="1" id="KW-0472">Membrane</keyword>
<feature type="transmembrane region" description="Helical" evidence="1">
    <location>
        <begin position="164"/>
        <end position="183"/>
    </location>
</feature>
<keyword evidence="1" id="KW-1133">Transmembrane helix</keyword>
<evidence type="ECO:0000256" key="1">
    <source>
        <dbReference type="SAM" id="Phobius"/>
    </source>
</evidence>
<accession>A0ABN8HHN4</accession>
<protein>
    <recommendedName>
        <fullName evidence="4">Oligosaccharide repeat unit polymerase</fullName>
    </recommendedName>
</protein>
<dbReference type="Pfam" id="PF14296">
    <property type="entry name" value="O-ag_pol_Wzy"/>
    <property type="match status" value="1"/>
</dbReference>
<evidence type="ECO:0008006" key="4">
    <source>
        <dbReference type="Google" id="ProtNLM"/>
    </source>
</evidence>
<feature type="transmembrane region" description="Helical" evidence="1">
    <location>
        <begin position="34"/>
        <end position="53"/>
    </location>
</feature>
<feature type="transmembrane region" description="Helical" evidence="1">
    <location>
        <begin position="204"/>
        <end position="222"/>
    </location>
</feature>
<feature type="transmembrane region" description="Helical" evidence="1">
    <location>
        <begin position="407"/>
        <end position="427"/>
    </location>
</feature>
<organism evidence="2 3">
    <name type="scientific">Trichlorobacter ammonificans</name>
    <dbReference type="NCBI Taxonomy" id="2916410"/>
    <lineage>
        <taxon>Bacteria</taxon>
        <taxon>Pseudomonadati</taxon>
        <taxon>Thermodesulfobacteriota</taxon>
        <taxon>Desulfuromonadia</taxon>
        <taxon>Geobacterales</taxon>
        <taxon>Geobacteraceae</taxon>
        <taxon>Trichlorobacter</taxon>
    </lineage>
</organism>
<keyword evidence="1" id="KW-0812">Transmembrane</keyword>
<name>A0ABN8HHN4_9BACT</name>
<feature type="transmembrane region" description="Helical" evidence="1">
    <location>
        <begin position="115"/>
        <end position="136"/>
    </location>
</feature>
<feature type="transmembrane region" description="Helical" evidence="1">
    <location>
        <begin position="384"/>
        <end position="401"/>
    </location>
</feature>
<sequence length="444" mass="49620">MLFNFVLIVFIVLVIVTVFVEFRRMRRITLCSMLSFGNVLYNALTPALCFYEPQVVWAFELYVNDAGLEINELGLVRSMLAACVFQLGILIVACLGKKKNIEKSISSNSKHIYRAATVVGMFLLLLGVAGVMWIGLKYNGQLMGLYKITYFERSALALNNPAQAFLMNLGIYGAAQLIVVFLLTDRPKWAVSVLLMMTLHAVGMKSKFPVFWVLLVFSGVVVFEKKSIIRMLVPIGFTALILSSMSFLRGVQNISELPLYIATYWEEIGEVVSNPWGNDIPGPSAMTYYVLNTQPDFTIAPIWDTIKIMIPSSLVDRGMLLPEIYAEKMIGSGYAKGLGFGWPLICDGFLLFGWIGIGLFSGIVSLLARFVETGHSRMTETSKILLKIICFSLTPFALYSIRESMGGLIKALVVMSVLVWLPTWLFANRLPLIMRRITNNAELK</sequence>